<dbReference type="InterPro" id="IPR013083">
    <property type="entry name" value="Znf_RING/FYVE/PHD"/>
</dbReference>
<evidence type="ECO:0000313" key="11">
    <source>
        <dbReference type="Proteomes" id="UP000823775"/>
    </source>
</evidence>
<dbReference type="InterPro" id="IPR045191">
    <property type="entry name" value="MBR1/2-like"/>
</dbReference>
<dbReference type="PANTHER" id="PTHR22937:SF115">
    <property type="entry name" value="RING-TYPE E3 UBIQUITIN TRANSFERASE"/>
    <property type="match status" value="1"/>
</dbReference>
<evidence type="ECO:0000256" key="8">
    <source>
        <dbReference type="PROSITE-ProRule" id="PRU00175"/>
    </source>
</evidence>
<keyword evidence="11" id="KW-1185">Reference proteome</keyword>
<feature type="non-terminal residue" evidence="10">
    <location>
        <position position="1"/>
    </location>
</feature>
<dbReference type="PROSITE" id="PS50089">
    <property type="entry name" value="ZF_RING_2"/>
    <property type="match status" value="1"/>
</dbReference>
<organism evidence="10 11">
    <name type="scientific">Datura stramonium</name>
    <name type="common">Jimsonweed</name>
    <name type="synonym">Common thornapple</name>
    <dbReference type="NCBI Taxonomy" id="4076"/>
    <lineage>
        <taxon>Eukaryota</taxon>
        <taxon>Viridiplantae</taxon>
        <taxon>Streptophyta</taxon>
        <taxon>Embryophyta</taxon>
        <taxon>Tracheophyta</taxon>
        <taxon>Spermatophyta</taxon>
        <taxon>Magnoliopsida</taxon>
        <taxon>eudicotyledons</taxon>
        <taxon>Gunneridae</taxon>
        <taxon>Pentapetalae</taxon>
        <taxon>asterids</taxon>
        <taxon>lamiids</taxon>
        <taxon>Solanales</taxon>
        <taxon>Solanaceae</taxon>
        <taxon>Solanoideae</taxon>
        <taxon>Datureae</taxon>
        <taxon>Datura</taxon>
    </lineage>
</organism>
<gene>
    <name evidence="10" type="primary">MBR2</name>
    <name evidence="10" type="ORF">HAX54_002009</name>
</gene>
<keyword evidence="5 8" id="KW-0863">Zinc-finger</keyword>
<dbReference type="PANTHER" id="PTHR22937">
    <property type="entry name" value="E3 UBIQUITIN-PROTEIN LIGASE RNF165"/>
    <property type="match status" value="1"/>
</dbReference>
<evidence type="ECO:0000313" key="10">
    <source>
        <dbReference type="EMBL" id="MCD7465834.1"/>
    </source>
</evidence>
<dbReference type="Proteomes" id="UP000823775">
    <property type="component" value="Unassembled WGS sequence"/>
</dbReference>
<dbReference type="SUPFAM" id="SSF57850">
    <property type="entry name" value="RING/U-box"/>
    <property type="match status" value="1"/>
</dbReference>
<dbReference type="Gene3D" id="3.30.40.10">
    <property type="entry name" value="Zinc/RING finger domain, C3HC4 (zinc finger)"/>
    <property type="match status" value="1"/>
</dbReference>
<evidence type="ECO:0000256" key="1">
    <source>
        <dbReference type="ARBA" id="ARBA00000900"/>
    </source>
</evidence>
<comment type="caution">
    <text evidence="10">The sequence shown here is derived from an EMBL/GenBank/DDBJ whole genome shotgun (WGS) entry which is preliminary data.</text>
</comment>
<evidence type="ECO:0000259" key="9">
    <source>
        <dbReference type="PROSITE" id="PS50089"/>
    </source>
</evidence>
<keyword evidence="4" id="KW-0479">Metal-binding</keyword>
<dbReference type="EC" id="2.3.2.27" evidence="2"/>
<comment type="catalytic activity">
    <reaction evidence="1">
        <text>S-ubiquitinyl-[E2 ubiquitin-conjugating enzyme]-L-cysteine + [acceptor protein]-L-lysine = [E2 ubiquitin-conjugating enzyme]-L-cysteine + N(6)-ubiquitinyl-[acceptor protein]-L-lysine.</text>
        <dbReference type="EC" id="2.3.2.27"/>
    </reaction>
</comment>
<sequence length="91" mass="10286">ELLALEEHIGNVNTGLSEETIFGCMKQRKHEPIYGESSSNMEPCCICREEYTTGDDMGILDCGHEFHSSCIKQWLMLKNLCPICKMTALKT</sequence>
<evidence type="ECO:0000256" key="2">
    <source>
        <dbReference type="ARBA" id="ARBA00012483"/>
    </source>
</evidence>
<dbReference type="SMART" id="SM00184">
    <property type="entry name" value="RING"/>
    <property type="match status" value="1"/>
</dbReference>
<evidence type="ECO:0000256" key="4">
    <source>
        <dbReference type="ARBA" id="ARBA00022723"/>
    </source>
</evidence>
<dbReference type="InterPro" id="IPR001841">
    <property type="entry name" value="Znf_RING"/>
</dbReference>
<feature type="domain" description="RING-type" evidence="9">
    <location>
        <begin position="44"/>
        <end position="85"/>
    </location>
</feature>
<protein>
    <recommendedName>
        <fullName evidence="2">RING-type E3 ubiquitin transferase</fullName>
        <ecNumber evidence="2">2.3.2.27</ecNumber>
    </recommendedName>
</protein>
<dbReference type="Pfam" id="PF13639">
    <property type="entry name" value="zf-RING_2"/>
    <property type="match status" value="1"/>
</dbReference>
<keyword evidence="3" id="KW-0808">Transferase</keyword>
<dbReference type="EMBL" id="JACEIK010001088">
    <property type="protein sequence ID" value="MCD7465834.1"/>
    <property type="molecule type" value="Genomic_DNA"/>
</dbReference>
<proteinExistence type="predicted"/>
<evidence type="ECO:0000256" key="6">
    <source>
        <dbReference type="ARBA" id="ARBA00022786"/>
    </source>
</evidence>
<reference evidence="10 11" key="1">
    <citation type="journal article" date="2021" name="BMC Genomics">
        <title>Datura genome reveals duplications of psychoactive alkaloid biosynthetic genes and high mutation rate following tissue culture.</title>
        <authorList>
            <person name="Rajewski A."/>
            <person name="Carter-House D."/>
            <person name="Stajich J."/>
            <person name="Litt A."/>
        </authorList>
    </citation>
    <scope>NUCLEOTIDE SEQUENCE [LARGE SCALE GENOMIC DNA]</scope>
    <source>
        <strain evidence="10">AR-01</strain>
    </source>
</reference>
<evidence type="ECO:0000256" key="5">
    <source>
        <dbReference type="ARBA" id="ARBA00022771"/>
    </source>
</evidence>
<keyword evidence="7" id="KW-0862">Zinc</keyword>
<keyword evidence="6" id="KW-0833">Ubl conjugation pathway</keyword>
<name>A0ABS8T5C8_DATST</name>
<evidence type="ECO:0000256" key="3">
    <source>
        <dbReference type="ARBA" id="ARBA00022679"/>
    </source>
</evidence>
<accession>A0ABS8T5C8</accession>
<evidence type="ECO:0000256" key="7">
    <source>
        <dbReference type="ARBA" id="ARBA00022833"/>
    </source>
</evidence>